<dbReference type="InterPro" id="IPR005467">
    <property type="entry name" value="His_kinase_dom"/>
</dbReference>
<keyword evidence="13" id="KW-0175">Coiled coil</keyword>
<dbReference type="PROSITE" id="PS50109">
    <property type="entry name" value="HIS_KIN"/>
    <property type="match status" value="1"/>
</dbReference>
<dbReference type="Gene3D" id="1.10.287.130">
    <property type="match status" value="1"/>
</dbReference>
<evidence type="ECO:0000256" key="10">
    <source>
        <dbReference type="ARBA" id="ARBA00064003"/>
    </source>
</evidence>
<dbReference type="InterPro" id="IPR036097">
    <property type="entry name" value="HisK_dim/P_sf"/>
</dbReference>
<evidence type="ECO:0000256" key="3">
    <source>
        <dbReference type="ARBA" id="ARBA00012438"/>
    </source>
</evidence>
<evidence type="ECO:0000313" key="16">
    <source>
        <dbReference type="Proteomes" id="UP000316968"/>
    </source>
</evidence>
<evidence type="ECO:0000256" key="11">
    <source>
        <dbReference type="ARBA" id="ARBA00068150"/>
    </source>
</evidence>
<dbReference type="FunFam" id="1.10.287.130:FF:000002">
    <property type="entry name" value="Two-component osmosensing histidine kinase"/>
    <property type="match status" value="1"/>
</dbReference>
<accession>A0A4Y6UUR8</accession>
<organism evidence="15 16">
    <name type="scientific">Saccharibacillus brassicae</name>
    <dbReference type="NCBI Taxonomy" id="2583377"/>
    <lineage>
        <taxon>Bacteria</taxon>
        <taxon>Bacillati</taxon>
        <taxon>Bacillota</taxon>
        <taxon>Bacilli</taxon>
        <taxon>Bacillales</taxon>
        <taxon>Paenibacillaceae</taxon>
        <taxon>Saccharibacillus</taxon>
    </lineage>
</organism>
<evidence type="ECO:0000256" key="8">
    <source>
        <dbReference type="ARBA" id="ARBA00022840"/>
    </source>
</evidence>
<comment type="subunit">
    <text evidence="10">At low DSF concentrations, interacts with RpfF.</text>
</comment>
<dbReference type="SMART" id="SM00387">
    <property type="entry name" value="HATPase_c"/>
    <property type="match status" value="1"/>
</dbReference>
<dbReference type="EMBL" id="CP041217">
    <property type="protein sequence ID" value="QDH20298.1"/>
    <property type="molecule type" value="Genomic_DNA"/>
</dbReference>
<keyword evidence="6" id="KW-0547">Nucleotide-binding</keyword>
<keyword evidence="8" id="KW-0067">ATP-binding</keyword>
<dbReference type="EC" id="2.7.13.3" evidence="3"/>
<dbReference type="PANTHER" id="PTHR45339:SF1">
    <property type="entry name" value="HYBRID SIGNAL TRANSDUCTION HISTIDINE KINASE J"/>
    <property type="match status" value="1"/>
</dbReference>
<evidence type="ECO:0000256" key="1">
    <source>
        <dbReference type="ARBA" id="ARBA00000085"/>
    </source>
</evidence>
<dbReference type="Pfam" id="PF00512">
    <property type="entry name" value="HisKA"/>
    <property type="match status" value="1"/>
</dbReference>
<protein>
    <recommendedName>
        <fullName evidence="12">Circadian input-output histidine kinase CikA</fullName>
        <ecNumber evidence="3">2.7.13.3</ecNumber>
    </recommendedName>
    <alternativeName>
        <fullName evidence="11">Sensory/regulatory protein RpfC</fullName>
    </alternativeName>
</protein>
<dbReference type="SMART" id="SM00388">
    <property type="entry name" value="HisKA"/>
    <property type="match status" value="1"/>
</dbReference>
<evidence type="ECO:0000256" key="4">
    <source>
        <dbReference type="ARBA" id="ARBA00022553"/>
    </source>
</evidence>
<dbReference type="SUPFAM" id="SSF55874">
    <property type="entry name" value="ATPase domain of HSP90 chaperone/DNA topoisomerase II/histidine kinase"/>
    <property type="match status" value="1"/>
</dbReference>
<gene>
    <name evidence="15" type="ORF">FFV09_05130</name>
</gene>
<dbReference type="OrthoDB" id="2676347at2"/>
<dbReference type="FunFam" id="3.30.565.10:FF:000010">
    <property type="entry name" value="Sensor histidine kinase RcsC"/>
    <property type="match status" value="1"/>
</dbReference>
<keyword evidence="9" id="KW-0902">Two-component regulatory system</keyword>
<evidence type="ECO:0000313" key="15">
    <source>
        <dbReference type="EMBL" id="QDH20298.1"/>
    </source>
</evidence>
<dbReference type="SUPFAM" id="SSF47384">
    <property type="entry name" value="Homodimeric domain of signal transducing histidine kinase"/>
    <property type="match status" value="1"/>
</dbReference>
<evidence type="ECO:0000256" key="9">
    <source>
        <dbReference type="ARBA" id="ARBA00023012"/>
    </source>
</evidence>
<dbReference type="InterPro" id="IPR036890">
    <property type="entry name" value="HATPase_C_sf"/>
</dbReference>
<dbReference type="CDD" id="cd00082">
    <property type="entry name" value="HisKA"/>
    <property type="match status" value="1"/>
</dbReference>
<dbReference type="InterPro" id="IPR004358">
    <property type="entry name" value="Sig_transdc_His_kin-like_C"/>
</dbReference>
<name>A0A4Y6UUR8_SACBS</name>
<dbReference type="InterPro" id="IPR011006">
    <property type="entry name" value="CheY-like_superfamily"/>
</dbReference>
<proteinExistence type="inferred from homology"/>
<evidence type="ECO:0000259" key="14">
    <source>
        <dbReference type="PROSITE" id="PS50109"/>
    </source>
</evidence>
<reference evidence="15 16" key="1">
    <citation type="submission" date="2019-06" db="EMBL/GenBank/DDBJ databases">
        <title>Saccharibacillus brassicae sp. nov., an endophytic bacterium isolated from Chinese cabbage seeds (Brassica pekinensis).</title>
        <authorList>
            <person name="Jiang L."/>
            <person name="Lee J."/>
            <person name="Kim S.W."/>
        </authorList>
    </citation>
    <scope>NUCLEOTIDE SEQUENCE [LARGE SCALE GENOMIC DNA]</scope>
    <source>
        <strain evidence="16">KCTC 43072 / ATSA2</strain>
    </source>
</reference>
<dbReference type="GO" id="GO:0000155">
    <property type="term" value="F:phosphorelay sensor kinase activity"/>
    <property type="evidence" value="ECO:0007669"/>
    <property type="project" value="InterPro"/>
</dbReference>
<evidence type="ECO:0000256" key="13">
    <source>
        <dbReference type="SAM" id="Coils"/>
    </source>
</evidence>
<feature type="coiled-coil region" evidence="13">
    <location>
        <begin position="4"/>
        <end position="45"/>
    </location>
</feature>
<dbReference type="PRINTS" id="PR00344">
    <property type="entry name" value="BCTRLSENSOR"/>
</dbReference>
<evidence type="ECO:0000256" key="2">
    <source>
        <dbReference type="ARBA" id="ARBA00006402"/>
    </source>
</evidence>
<feature type="domain" description="Histidine kinase" evidence="14">
    <location>
        <begin position="55"/>
        <end position="277"/>
    </location>
</feature>
<dbReference type="InterPro" id="IPR003594">
    <property type="entry name" value="HATPase_dom"/>
</dbReference>
<dbReference type="SUPFAM" id="SSF52172">
    <property type="entry name" value="CheY-like"/>
    <property type="match status" value="1"/>
</dbReference>
<dbReference type="AlphaFoldDB" id="A0A4Y6UUR8"/>
<keyword evidence="7" id="KW-0418">Kinase</keyword>
<keyword evidence="16" id="KW-1185">Reference proteome</keyword>
<dbReference type="GO" id="GO:0005524">
    <property type="term" value="F:ATP binding"/>
    <property type="evidence" value="ECO:0007669"/>
    <property type="project" value="UniProtKB-KW"/>
</dbReference>
<evidence type="ECO:0000256" key="7">
    <source>
        <dbReference type="ARBA" id="ARBA00022777"/>
    </source>
</evidence>
<dbReference type="Gene3D" id="3.40.50.2300">
    <property type="match status" value="1"/>
</dbReference>
<dbReference type="KEGG" id="saca:FFV09_05130"/>
<comment type="catalytic activity">
    <reaction evidence="1">
        <text>ATP + protein L-histidine = ADP + protein N-phospho-L-histidine.</text>
        <dbReference type="EC" id="2.7.13.3"/>
    </reaction>
</comment>
<keyword evidence="5" id="KW-0808">Transferase</keyword>
<dbReference type="RefSeq" id="WP_141446696.1">
    <property type="nucleotide sequence ID" value="NZ_CP041217.1"/>
</dbReference>
<dbReference type="Gene3D" id="3.30.565.10">
    <property type="entry name" value="Histidine kinase-like ATPase, C-terminal domain"/>
    <property type="match status" value="1"/>
</dbReference>
<evidence type="ECO:0000256" key="5">
    <source>
        <dbReference type="ARBA" id="ARBA00022679"/>
    </source>
</evidence>
<dbReference type="Pfam" id="PF02518">
    <property type="entry name" value="HATPase_c"/>
    <property type="match status" value="1"/>
</dbReference>
<evidence type="ECO:0000256" key="12">
    <source>
        <dbReference type="ARBA" id="ARBA00074306"/>
    </source>
</evidence>
<dbReference type="InterPro" id="IPR003661">
    <property type="entry name" value="HisK_dim/P_dom"/>
</dbReference>
<comment type="similarity">
    <text evidence="2">In the N-terminal section; belongs to the phytochrome family.</text>
</comment>
<sequence length="423" mass="47916">MSNEQENYRKIERYEQEHQELRTEIDGLRLLLEQERTAREAADRESQNKAHFVAVLSHEIRNPLNGIIAMSDLLQDTELTEEQENYLEIIQSSNHSLLELVNGILDMSRLEAGRMTVSHNPFDLINTVEDLIYMLAPRAFAKNVEVILNVESEIPLFVVGDVLKVRQIFLNLMQNAIKFTHEGEIVFELKRIPSLKSDGISVSFAIHDTGIGMSEEQSGRIFDVYTQVHESSQHTYEGSGLGMTITKNLVELLGGTIEVSSEPGRGTSIEIMLSFDRYTDLPSIPFEDDVLEGMRFLVVDQQATSRSTIVGMLEGWGAHAESAAEMEEDLVERVGMGAFDVVFIDGSTLKRGEIFRNLQQIPDLNLFLLAWLGEKIEEGERSFFRSIIPKPIRKLHMLNAILAMEKNDRSAGRDHDRDPERGL</sequence>
<dbReference type="PANTHER" id="PTHR45339">
    <property type="entry name" value="HYBRID SIGNAL TRANSDUCTION HISTIDINE KINASE J"/>
    <property type="match status" value="1"/>
</dbReference>
<evidence type="ECO:0000256" key="6">
    <source>
        <dbReference type="ARBA" id="ARBA00022741"/>
    </source>
</evidence>
<dbReference type="Proteomes" id="UP000316968">
    <property type="component" value="Chromosome"/>
</dbReference>
<keyword evidence="4" id="KW-0597">Phosphoprotein</keyword>